<evidence type="ECO:0000313" key="2">
    <source>
        <dbReference type="Proteomes" id="UP000001845"/>
    </source>
</evidence>
<dbReference type="Proteomes" id="UP000001845">
    <property type="component" value="Chromosome"/>
</dbReference>
<evidence type="ECO:0000313" key="1">
    <source>
        <dbReference type="EMBL" id="ADE19915.1"/>
    </source>
</evidence>
<dbReference type="KEGG" id="mcd:MCRO_0431"/>
<keyword evidence="2" id="KW-1185">Reference proteome</keyword>
<organism evidence="1 2">
    <name type="scientific">Mycoplasma crocodyli (strain ATCC 51981 / MP145)</name>
    <dbReference type="NCBI Taxonomy" id="512564"/>
    <lineage>
        <taxon>Bacteria</taxon>
        <taxon>Bacillati</taxon>
        <taxon>Mycoplasmatota</taxon>
        <taxon>Mollicutes</taxon>
        <taxon>Mycoplasmataceae</taxon>
        <taxon>Mycoplasma</taxon>
    </lineage>
</organism>
<evidence type="ECO:0008006" key="3">
    <source>
        <dbReference type="Google" id="ProtNLM"/>
    </source>
</evidence>
<accession>D5E5L7</accession>
<gene>
    <name evidence="1" type="ordered locus">MCRO_0431</name>
</gene>
<dbReference type="eggNOG" id="ENOG5031YSI">
    <property type="taxonomic scope" value="Bacteria"/>
</dbReference>
<dbReference type="EMBL" id="CP001991">
    <property type="protein sequence ID" value="ADE19915.1"/>
    <property type="molecule type" value="Genomic_DNA"/>
</dbReference>
<sequence length="394" mass="45860">MNKYFLNFRLSKDFFKWVLIEDRNDNYYILKQKEVSNFSNLDEIENELSQVELIVKKYSQENLLITNVVLDDDQINNLSLRILKTEVKDIKNVIDTNTKNEILGNFNNYLLYDKNGNFKTQYYRFTTNDGIMNKEYLDFPENKVANTLNVSASLFHTPNNDDLELIKKLFSNYNFGNINYLVKTMALASHLRVSPAYNLLVDFNENYTALALIVNGVTIKYKQISFGTNNLLMKLCNQTKLTLNGTLNRIKAISKNLDVFKNIESETLDIFKNELDTLSNVFKHEINKFLKTNNIVKNIQLNNVAFSGVLAQYLTEKIELDNIDHLEKKVLDGQKSLMLFKCNDSTITGALNISNNYRKENNNQIDTLTTHFSLQPKKTMMQRIKYLFTLQKNN</sequence>
<dbReference type="NCBIfam" id="NF045943">
    <property type="entry name" value="MAG3720_fam"/>
    <property type="match status" value="1"/>
</dbReference>
<dbReference type="AlphaFoldDB" id="D5E5L7"/>
<reference key="2">
    <citation type="submission" date="2010-03" db="EMBL/GenBank/DDBJ databases">
        <authorList>
            <person name="Ma Z."/>
            <person name="Wang X."/>
            <person name="Liu H."/>
        </authorList>
    </citation>
    <scope>NUCLEOTIDE SEQUENCE</scope>
    <source>
        <strain>MP145</strain>
    </source>
</reference>
<dbReference type="RefSeq" id="WP_013054691.1">
    <property type="nucleotide sequence ID" value="NC_014014.1"/>
</dbReference>
<reference evidence="1 2" key="3">
    <citation type="journal article" date="2011" name="J. Bacteriol.">
        <title>Genome sequences of Mycoplasma alligatoris A21JP2T and Mycoplasma crocodyli MP145T.</title>
        <authorList>
            <person name="Brown D.R."/>
            <person name="Farmerie W.G."/>
            <person name="May M."/>
            <person name="Benders G.A."/>
            <person name="Durkin A.S."/>
            <person name="Hlavinka K."/>
            <person name="Hostetler J."/>
            <person name="Jackson J."/>
            <person name="Johnson J."/>
            <person name="Miller R.H."/>
            <person name="Paralanov V."/>
            <person name="Radune D."/>
            <person name="Szczypinski B."/>
            <person name="Glass J.I."/>
        </authorList>
    </citation>
    <scope>NUCLEOTIDE SEQUENCE [LARGE SCALE GENOMIC DNA]</scope>
    <source>
        <strain evidence="2">ATCC 51981 / MP145</strain>
    </source>
</reference>
<dbReference type="OrthoDB" id="399980at2"/>
<dbReference type="HOGENOM" id="CLU_699843_0_0_14"/>
<name>D5E5L7_MYCCM</name>
<proteinExistence type="predicted"/>
<dbReference type="STRING" id="512564.MCRO_0431"/>
<protein>
    <recommendedName>
        <fullName evidence="3">Cell division protein FtsA</fullName>
    </recommendedName>
</protein>
<reference evidence="2" key="1">
    <citation type="submission" date="2010-03" db="EMBL/GenBank/DDBJ databases">
        <title>The complete genome of Mycoplasma crocodyli MP145.</title>
        <authorList>
            <person name="Glass J.I."/>
            <person name="Durkin A.S."/>
            <person name="Hostetler J."/>
            <person name="Jackson J."/>
            <person name="Johnson J."/>
            <person name="May M.A."/>
            <person name="Paralanov V."/>
            <person name="Radune D."/>
            <person name="Szczypinski B."/>
            <person name="Brown D.R."/>
        </authorList>
    </citation>
    <scope>NUCLEOTIDE SEQUENCE [LARGE SCALE GENOMIC DNA]</scope>
    <source>
        <strain evidence="2">ATCC 51981 / MP145</strain>
    </source>
</reference>